<protein>
    <submittedName>
        <fullName evidence="3">Porin</fullName>
    </submittedName>
</protein>
<accession>A0A1Y6D2P4</accession>
<evidence type="ECO:0000313" key="4">
    <source>
        <dbReference type="Proteomes" id="UP000192923"/>
    </source>
</evidence>
<feature type="chain" id="PRO_5012622081" evidence="2">
    <location>
        <begin position="19"/>
        <end position="586"/>
    </location>
</feature>
<dbReference type="RefSeq" id="WP_085213098.1">
    <property type="nucleotide sequence ID" value="NZ_FXAM01000001.1"/>
</dbReference>
<evidence type="ECO:0000256" key="1">
    <source>
        <dbReference type="SAM" id="MobiDB-lite"/>
    </source>
</evidence>
<dbReference type="Proteomes" id="UP000192923">
    <property type="component" value="Unassembled WGS sequence"/>
</dbReference>
<dbReference type="STRING" id="1760988.SAMN02949497_2479"/>
<dbReference type="OrthoDB" id="5372286at2"/>
<keyword evidence="2" id="KW-0732">Signal</keyword>
<dbReference type="EMBL" id="FXAM01000001">
    <property type="protein sequence ID" value="SMF95133.1"/>
    <property type="molecule type" value="Genomic_DNA"/>
</dbReference>
<proteinExistence type="predicted"/>
<feature type="signal peptide" evidence="2">
    <location>
        <begin position="1"/>
        <end position="18"/>
    </location>
</feature>
<dbReference type="InterPro" id="IPR032638">
    <property type="entry name" value="Porin_5"/>
</dbReference>
<gene>
    <name evidence="3" type="ORF">SAMN02949497_2479</name>
</gene>
<evidence type="ECO:0000256" key="2">
    <source>
        <dbReference type="SAM" id="SignalP"/>
    </source>
</evidence>
<name>A0A1Y6D2P4_9GAMM</name>
<sequence length="586" mass="64882">MKTARTTFAALLAGSSLAGVQAAEDREATLVNRNMTVNLIEALVQKGILDRASADAMIQDAQAKAVKEAKAELAQEAAQAKAHPPEPAAPAQNVKGKDIHVGYVPEFVKKEIHDQVRAELKDEVLKDVKKTAKAEQWNFADAIPDWVHRIKPYMDARLRFSDEFFPAGNAQFYDWQAINRDGGISQALAKNDAYFNSTIDRARINERFRVGFDAQITEGLKAGFRLTTTNIYSPVSTNQTLGDYNSAWIVALDRAFLQYDYVDGQGNDWLTLWGGRIPNPFMSTEMLYSAMLSFEGLVGTARWRFGQDDPTVSSYHAPLATGRYGINLGPQTPNTIFATAGVLPLQEVNFSSADKWLFAFQAGADWLPFQDSRLKLAAAYYDFSNVRAVRNSLDSDQYDWTAPQFMQKGNTLVAINDAKNQTACNTGALGAQNVCLVGLASNFQVMDITAAFDYAGFAPTHVLLTADYAKNFGFDSAYIASEFGDSYQPHTNAYMVRLDVGRPELKRFNDWNLFFSYRYIESDAILDAFNDPIFHEGGTNAKGWTVGAQYGLATNTWVDLRWLSSDAVSGPPLSIDTLNLDLNAKF</sequence>
<dbReference type="AlphaFoldDB" id="A0A1Y6D2P4"/>
<dbReference type="Pfam" id="PF16930">
    <property type="entry name" value="Porin_5"/>
    <property type="match status" value="1"/>
</dbReference>
<keyword evidence="4" id="KW-1185">Reference proteome</keyword>
<reference evidence="3 4" key="1">
    <citation type="submission" date="2016-12" db="EMBL/GenBank/DDBJ databases">
        <authorList>
            <person name="Song W.-J."/>
            <person name="Kurnit D.M."/>
        </authorList>
    </citation>
    <scope>NUCLEOTIDE SEQUENCE [LARGE SCALE GENOMIC DNA]</scope>
    <source>
        <strain evidence="3 4">175</strain>
    </source>
</reference>
<evidence type="ECO:0000313" key="3">
    <source>
        <dbReference type="EMBL" id="SMF95133.1"/>
    </source>
</evidence>
<dbReference type="SUPFAM" id="SSF56935">
    <property type="entry name" value="Porins"/>
    <property type="match status" value="1"/>
</dbReference>
<feature type="region of interest" description="Disordered" evidence="1">
    <location>
        <begin position="75"/>
        <end position="95"/>
    </location>
</feature>
<organism evidence="3 4">
    <name type="scientific">Methylomagnum ishizawai</name>
    <dbReference type="NCBI Taxonomy" id="1760988"/>
    <lineage>
        <taxon>Bacteria</taxon>
        <taxon>Pseudomonadati</taxon>
        <taxon>Pseudomonadota</taxon>
        <taxon>Gammaproteobacteria</taxon>
        <taxon>Methylococcales</taxon>
        <taxon>Methylococcaceae</taxon>
        <taxon>Methylomagnum</taxon>
    </lineage>
</organism>